<dbReference type="AlphaFoldDB" id="A0A645A874"/>
<sequence length="169" mass="18537">MVALDAVVDEVDLRLIELNVQTADLVDQRGEAVKADGDILVDIKAEVAVDGLDQLACAAAAVAAAIGAVELVVEGEPPAFPDAVHARVTHERNEGDFAGVRIQRGKNHGVRATFGVFRFVGAARVGADEESIDHALVKRLFLIDGHWRGRRCGVVRYYFYGLRFFRRRR</sequence>
<evidence type="ECO:0000313" key="1">
    <source>
        <dbReference type="EMBL" id="MPM49379.1"/>
    </source>
</evidence>
<reference evidence="1" key="1">
    <citation type="submission" date="2019-08" db="EMBL/GenBank/DDBJ databases">
        <authorList>
            <person name="Kucharzyk K."/>
            <person name="Murdoch R.W."/>
            <person name="Higgins S."/>
            <person name="Loffler F."/>
        </authorList>
    </citation>
    <scope>NUCLEOTIDE SEQUENCE</scope>
</reference>
<protein>
    <submittedName>
        <fullName evidence="1">Uncharacterized protein</fullName>
    </submittedName>
</protein>
<name>A0A645A874_9ZZZZ</name>
<organism evidence="1">
    <name type="scientific">bioreactor metagenome</name>
    <dbReference type="NCBI Taxonomy" id="1076179"/>
    <lineage>
        <taxon>unclassified sequences</taxon>
        <taxon>metagenomes</taxon>
        <taxon>ecological metagenomes</taxon>
    </lineage>
</organism>
<accession>A0A645A874</accession>
<proteinExistence type="predicted"/>
<gene>
    <name evidence="1" type="ORF">SDC9_96108</name>
</gene>
<dbReference type="EMBL" id="VSSQ01012500">
    <property type="protein sequence ID" value="MPM49379.1"/>
    <property type="molecule type" value="Genomic_DNA"/>
</dbReference>
<comment type="caution">
    <text evidence="1">The sequence shown here is derived from an EMBL/GenBank/DDBJ whole genome shotgun (WGS) entry which is preliminary data.</text>
</comment>